<dbReference type="InterPro" id="IPR013229">
    <property type="entry name" value="PEGA"/>
</dbReference>
<dbReference type="KEGG" id="tba:TERMP_01106"/>
<keyword evidence="1" id="KW-0812">Transmembrane</keyword>
<dbReference type="HOGENOM" id="CLU_648338_0_0_2"/>
<dbReference type="eggNOG" id="arCOG03264">
    <property type="taxonomic scope" value="Archaea"/>
</dbReference>
<dbReference type="GeneID" id="10041423"/>
<keyword evidence="1" id="KW-0472">Membrane</keyword>
<evidence type="ECO:0000313" key="3">
    <source>
        <dbReference type="EMBL" id="ADT84082.1"/>
    </source>
</evidence>
<proteinExistence type="predicted"/>
<keyword evidence="4" id="KW-1185">Reference proteome</keyword>
<dbReference type="EMBL" id="CP002372">
    <property type="protein sequence ID" value="ADT84082.1"/>
    <property type="molecule type" value="Genomic_DNA"/>
</dbReference>
<name>F0LMV3_THEBM</name>
<dbReference type="Proteomes" id="UP000007478">
    <property type="component" value="Chromosome"/>
</dbReference>
<dbReference type="Pfam" id="PF08308">
    <property type="entry name" value="PEGA"/>
    <property type="match status" value="1"/>
</dbReference>
<dbReference type="PATRIC" id="fig|391623.17.peg.1109"/>
<keyword evidence="1" id="KW-1133">Transmembrane helix</keyword>
<evidence type="ECO:0000259" key="2">
    <source>
        <dbReference type="Pfam" id="PF08308"/>
    </source>
</evidence>
<protein>
    <recommendedName>
        <fullName evidence="2">PEGA domain-containing protein</fullName>
    </recommendedName>
</protein>
<dbReference type="RefSeq" id="WP_013467380.1">
    <property type="nucleotide sequence ID" value="NC_014804.1"/>
</dbReference>
<gene>
    <name evidence="3" type="ordered locus">TERMP_01106</name>
</gene>
<feature type="domain" description="PEGA" evidence="2">
    <location>
        <begin position="219"/>
        <end position="278"/>
    </location>
</feature>
<sequence>MKKRYALAFFLMIVIFANYASAVYVEMWSYDLNSGLRWPEREVSKIVLLGNYALPVACRLFEFDKVWVFNESGLVAEFQLQNPIRVRSQEECNSISFAYRNGTLSVLYGNETWANFTITLNVKNVNPPNLKVSYGGSGIVELPLGQPSGYVEITTEHGDTQRITLPYPVGAVALIKNGIFIGTKGYEYFNRAGTWGEMGPFYAYVGIVYFFKDVPGGYLSIKSNVKAKVFVDGKDKGWAPAVVPLPAGEHDVRVVSFGVPKEYRVEIEENKTTALNVTYQTGYLEVFLPVHAWVKVDGIVIGDSSQRIELPAGNHTVTIFCIGCPDEKYSGIKANFQVAVKAGKTTRLEIAKEMLGIGTPESKNTRKLSYITSIIQIESDNPTMTVTLTQTQPQENRMYSKLITLFAVVILVELGIYLLLRRR</sequence>
<feature type="transmembrane region" description="Helical" evidence="1">
    <location>
        <begin position="398"/>
        <end position="420"/>
    </location>
</feature>
<dbReference type="AlphaFoldDB" id="F0LMV3"/>
<accession>F0LMV3</accession>
<evidence type="ECO:0000256" key="1">
    <source>
        <dbReference type="SAM" id="Phobius"/>
    </source>
</evidence>
<evidence type="ECO:0000313" key="4">
    <source>
        <dbReference type="Proteomes" id="UP000007478"/>
    </source>
</evidence>
<reference evidence="3 4" key="1">
    <citation type="journal article" date="2011" name="J. Bacteriol.">
        <title>Complete genome sequence of the hyperthermophilic, piezophilic, heterotrophic, and carboxydotrophic archaeon Thermococcus barophilus MP.</title>
        <authorList>
            <person name="Vannier P."/>
            <person name="Marteinsson V.T."/>
            <person name="Fridjonsson O.H."/>
            <person name="Oger P."/>
            <person name="Jebbar M."/>
        </authorList>
    </citation>
    <scope>NUCLEOTIDE SEQUENCE [LARGE SCALE GENOMIC DNA]</scope>
    <source>
        <strain evidence="4">DSM 11836 / MP</strain>
    </source>
</reference>
<dbReference type="OrthoDB" id="386656at2157"/>
<organism evidence="3 4">
    <name type="scientific">Thermococcus barophilus (strain DSM 11836 / MP)</name>
    <dbReference type="NCBI Taxonomy" id="391623"/>
    <lineage>
        <taxon>Archaea</taxon>
        <taxon>Methanobacteriati</taxon>
        <taxon>Methanobacteriota</taxon>
        <taxon>Thermococci</taxon>
        <taxon>Thermococcales</taxon>
        <taxon>Thermococcaceae</taxon>
        <taxon>Thermococcus</taxon>
    </lineage>
</organism>